<evidence type="ECO:0000256" key="17">
    <source>
        <dbReference type="PROSITE-ProRule" id="PRU00175"/>
    </source>
</evidence>
<protein>
    <submittedName>
        <fullName evidence="21">Zinc finger, RING-type</fullName>
    </submittedName>
</protein>
<comment type="subcellular location">
    <subcellularLocation>
        <location evidence="2">Membrane</location>
        <topology evidence="2">Single-pass membrane protein</topology>
    </subcellularLocation>
</comment>
<comment type="similarity">
    <text evidence="14">Belongs to the RING-type zinc finger family. ATL subfamily.</text>
</comment>
<evidence type="ECO:0000313" key="22">
    <source>
        <dbReference type="Proteomes" id="UP000188268"/>
    </source>
</evidence>
<dbReference type="InterPro" id="IPR046948">
    <property type="entry name" value="ATL20-22-like"/>
</dbReference>
<organism evidence="21 22">
    <name type="scientific">Corchorus capsularis</name>
    <name type="common">Jute</name>
    <dbReference type="NCBI Taxonomy" id="210143"/>
    <lineage>
        <taxon>Eukaryota</taxon>
        <taxon>Viridiplantae</taxon>
        <taxon>Streptophyta</taxon>
        <taxon>Embryophyta</taxon>
        <taxon>Tracheophyta</taxon>
        <taxon>Spermatophyta</taxon>
        <taxon>Magnoliopsida</taxon>
        <taxon>eudicotyledons</taxon>
        <taxon>Gunneridae</taxon>
        <taxon>Pentapetalae</taxon>
        <taxon>rosids</taxon>
        <taxon>malvids</taxon>
        <taxon>Malvales</taxon>
        <taxon>Malvaceae</taxon>
        <taxon>Grewioideae</taxon>
        <taxon>Apeibeae</taxon>
        <taxon>Corchorus</taxon>
    </lineage>
</organism>
<keyword evidence="6" id="KW-0479">Metal-binding</keyword>
<evidence type="ECO:0000256" key="18">
    <source>
        <dbReference type="SAM" id="Phobius"/>
    </source>
</evidence>
<dbReference type="InterPro" id="IPR001841">
    <property type="entry name" value="Znf_RING"/>
</dbReference>
<keyword evidence="10" id="KW-0862">Zinc</keyword>
<sequence length="377" mass="41897">MDMFKLVILLFIFFLCSSLQTSRSTHTCGTAVCSRTEPEIRFPFRIQGQQAKSCGFPGFDLSCNSLNQTLVELPYWGKFSVQGIDYASQEIWINDPNNCLPHRILSLNLSASPFKGIYYQDFTFFNCSNLNHPNYGLDLNPIACLSGVNHTVFATSSTRVESYLSLSCQRVSTVAVPVDWPFYEQILSADLSDNMGLSWDNPKCRNCESRGGKCGLKANSTRELICSNAPLRGIPRSARYAITVGAGVPIILCILGVLCFVCGKVKSYAVRPHDIPEFNPTVAPQPTIVGGLDGPTIESYPKIVIGESRRLPKPDDNTCPICLCEYLPKDTLKTIPQCQHCFHADCIDEWLRLNATCPICRNSPQRVSSLPLHEEYS</sequence>
<dbReference type="GO" id="GO:0008270">
    <property type="term" value="F:zinc ion binding"/>
    <property type="evidence" value="ECO:0007669"/>
    <property type="project" value="UniProtKB-KW"/>
</dbReference>
<keyword evidence="7 19" id="KW-0732">Signal</keyword>
<accession>A0A1R3J0Q6</accession>
<evidence type="ECO:0000256" key="14">
    <source>
        <dbReference type="ARBA" id="ARBA00024209"/>
    </source>
</evidence>
<dbReference type="InterPro" id="IPR032872">
    <property type="entry name" value="WAK_assoc_C"/>
</dbReference>
<evidence type="ECO:0000256" key="15">
    <source>
        <dbReference type="ARBA" id="ARBA00047899"/>
    </source>
</evidence>
<comment type="catalytic activity">
    <reaction evidence="1">
        <text>S-ubiquitinyl-[E2 ubiquitin-conjugating enzyme]-L-cysteine + [acceptor protein]-L-lysine = [E2 ubiquitin-conjugating enzyme]-L-cysteine + N(6)-ubiquitinyl-[acceptor protein]-L-lysine.</text>
        <dbReference type="EC" id="2.3.2.27"/>
    </reaction>
</comment>
<dbReference type="Gene3D" id="3.30.40.10">
    <property type="entry name" value="Zinc/RING finger domain, C3HC4 (zinc finger)"/>
    <property type="match status" value="1"/>
</dbReference>
<comment type="pathway">
    <text evidence="3">Protein modification; protein ubiquitination.</text>
</comment>
<evidence type="ECO:0000256" key="2">
    <source>
        <dbReference type="ARBA" id="ARBA00004167"/>
    </source>
</evidence>
<dbReference type="InterPro" id="IPR025287">
    <property type="entry name" value="WAK_GUB"/>
</dbReference>
<feature type="chain" id="PRO_5012639037" evidence="19">
    <location>
        <begin position="19"/>
        <end position="377"/>
    </location>
</feature>
<dbReference type="InterPro" id="IPR013083">
    <property type="entry name" value="Znf_RING/FYVE/PHD"/>
</dbReference>
<comment type="caution">
    <text evidence="21">The sequence shown here is derived from an EMBL/GenBank/DDBJ whole genome shotgun (WGS) entry which is preliminary data.</text>
</comment>
<proteinExistence type="inferred from homology"/>
<evidence type="ECO:0000259" key="20">
    <source>
        <dbReference type="PROSITE" id="PS50089"/>
    </source>
</evidence>
<keyword evidence="12 18" id="KW-0472">Membrane</keyword>
<feature type="signal peptide" evidence="19">
    <location>
        <begin position="1"/>
        <end position="18"/>
    </location>
</feature>
<evidence type="ECO:0000256" key="19">
    <source>
        <dbReference type="SAM" id="SignalP"/>
    </source>
</evidence>
<keyword evidence="9" id="KW-0833">Ubl conjugation pathway</keyword>
<evidence type="ECO:0000256" key="16">
    <source>
        <dbReference type="ARBA" id="ARBA00048679"/>
    </source>
</evidence>
<dbReference type="CDD" id="cd16461">
    <property type="entry name" value="RING-H2_EL5-like"/>
    <property type="match status" value="1"/>
</dbReference>
<dbReference type="GO" id="GO:0004674">
    <property type="term" value="F:protein serine/threonine kinase activity"/>
    <property type="evidence" value="ECO:0007669"/>
    <property type="project" value="UniProtKB-KW"/>
</dbReference>
<name>A0A1R3J0Q6_COCAP</name>
<dbReference type="EMBL" id="AWWV01009004">
    <property type="protein sequence ID" value="OMO88403.1"/>
    <property type="molecule type" value="Genomic_DNA"/>
</dbReference>
<dbReference type="PANTHER" id="PTHR46279">
    <property type="entry name" value="RING/U-BOX SUPERFAMILY PROTEIN"/>
    <property type="match status" value="1"/>
</dbReference>
<evidence type="ECO:0000256" key="9">
    <source>
        <dbReference type="ARBA" id="ARBA00022786"/>
    </source>
</evidence>
<keyword evidence="5 18" id="KW-0812">Transmembrane</keyword>
<dbReference type="Gramene" id="OMO88403">
    <property type="protein sequence ID" value="OMO88403"/>
    <property type="gene ID" value="CCACVL1_08407"/>
</dbReference>
<keyword evidence="11 18" id="KW-1133">Transmembrane helix</keyword>
<dbReference type="GO" id="GO:0061630">
    <property type="term" value="F:ubiquitin protein ligase activity"/>
    <property type="evidence" value="ECO:0007669"/>
    <property type="project" value="UniProtKB-EC"/>
</dbReference>
<evidence type="ECO:0000256" key="4">
    <source>
        <dbReference type="ARBA" id="ARBA00022679"/>
    </source>
</evidence>
<dbReference type="SMART" id="SM00184">
    <property type="entry name" value="RING"/>
    <property type="match status" value="1"/>
</dbReference>
<evidence type="ECO:0000256" key="7">
    <source>
        <dbReference type="ARBA" id="ARBA00022729"/>
    </source>
</evidence>
<keyword evidence="8 17" id="KW-0863">Zinc-finger</keyword>
<evidence type="ECO:0000256" key="12">
    <source>
        <dbReference type="ARBA" id="ARBA00023136"/>
    </source>
</evidence>
<dbReference type="Pfam" id="PF13947">
    <property type="entry name" value="GUB_WAK_bind"/>
    <property type="match status" value="1"/>
</dbReference>
<dbReference type="Proteomes" id="UP000188268">
    <property type="component" value="Unassembled WGS sequence"/>
</dbReference>
<evidence type="ECO:0000256" key="1">
    <source>
        <dbReference type="ARBA" id="ARBA00000900"/>
    </source>
</evidence>
<dbReference type="SUPFAM" id="SSF57850">
    <property type="entry name" value="RING/U-box"/>
    <property type="match status" value="1"/>
</dbReference>
<keyword evidence="13" id="KW-0325">Glycoprotein</keyword>
<dbReference type="PANTHER" id="PTHR46279:SF10">
    <property type="entry name" value="RING-TYPE E3 UBIQUITIN TRANSFERASE"/>
    <property type="match status" value="1"/>
</dbReference>
<reference evidence="21 22" key="1">
    <citation type="submission" date="2013-09" db="EMBL/GenBank/DDBJ databases">
        <title>Corchorus capsularis genome sequencing.</title>
        <authorList>
            <person name="Alam M."/>
            <person name="Haque M.S."/>
            <person name="Islam M.S."/>
            <person name="Emdad E.M."/>
            <person name="Islam M.M."/>
            <person name="Ahmed B."/>
            <person name="Halim A."/>
            <person name="Hossen Q.M.M."/>
            <person name="Hossain M.Z."/>
            <person name="Ahmed R."/>
            <person name="Khan M.M."/>
            <person name="Islam R."/>
            <person name="Rashid M.M."/>
            <person name="Khan S.A."/>
            <person name="Rahman M.S."/>
            <person name="Alam M."/>
        </authorList>
    </citation>
    <scope>NUCLEOTIDE SEQUENCE [LARGE SCALE GENOMIC DNA]</scope>
    <source>
        <strain evidence="22">cv. CVL-1</strain>
        <tissue evidence="21">Whole seedling</tissue>
    </source>
</reference>
<evidence type="ECO:0000256" key="10">
    <source>
        <dbReference type="ARBA" id="ARBA00022833"/>
    </source>
</evidence>
<evidence type="ECO:0000256" key="5">
    <source>
        <dbReference type="ARBA" id="ARBA00022692"/>
    </source>
</evidence>
<evidence type="ECO:0000313" key="21">
    <source>
        <dbReference type="EMBL" id="OMO88403.1"/>
    </source>
</evidence>
<evidence type="ECO:0000256" key="3">
    <source>
        <dbReference type="ARBA" id="ARBA00004906"/>
    </source>
</evidence>
<evidence type="ECO:0000256" key="8">
    <source>
        <dbReference type="ARBA" id="ARBA00022771"/>
    </source>
</evidence>
<dbReference type="OrthoDB" id="8062037at2759"/>
<dbReference type="AlphaFoldDB" id="A0A1R3J0Q6"/>
<evidence type="ECO:0000256" key="6">
    <source>
        <dbReference type="ARBA" id="ARBA00022723"/>
    </source>
</evidence>
<comment type="catalytic activity">
    <reaction evidence="16">
        <text>L-seryl-[protein] + ATP = O-phospho-L-seryl-[protein] + ADP + H(+)</text>
        <dbReference type="Rhea" id="RHEA:17989"/>
        <dbReference type="Rhea" id="RHEA-COMP:9863"/>
        <dbReference type="Rhea" id="RHEA-COMP:11604"/>
        <dbReference type="ChEBI" id="CHEBI:15378"/>
        <dbReference type="ChEBI" id="CHEBI:29999"/>
        <dbReference type="ChEBI" id="CHEBI:30616"/>
        <dbReference type="ChEBI" id="CHEBI:83421"/>
        <dbReference type="ChEBI" id="CHEBI:456216"/>
        <dbReference type="EC" id="2.7.11.1"/>
    </reaction>
</comment>
<evidence type="ECO:0000256" key="13">
    <source>
        <dbReference type="ARBA" id="ARBA00023180"/>
    </source>
</evidence>
<dbReference type="STRING" id="210143.A0A1R3J0Q6"/>
<dbReference type="PROSITE" id="PS50089">
    <property type="entry name" value="ZF_RING_2"/>
    <property type="match status" value="1"/>
</dbReference>
<gene>
    <name evidence="21" type="ORF">CCACVL1_08407</name>
</gene>
<feature type="transmembrane region" description="Helical" evidence="18">
    <location>
        <begin position="240"/>
        <end position="263"/>
    </location>
</feature>
<comment type="catalytic activity">
    <reaction evidence="15">
        <text>L-threonyl-[protein] + ATP = O-phospho-L-threonyl-[protein] + ADP + H(+)</text>
        <dbReference type="Rhea" id="RHEA:46608"/>
        <dbReference type="Rhea" id="RHEA-COMP:11060"/>
        <dbReference type="Rhea" id="RHEA-COMP:11605"/>
        <dbReference type="ChEBI" id="CHEBI:15378"/>
        <dbReference type="ChEBI" id="CHEBI:30013"/>
        <dbReference type="ChEBI" id="CHEBI:30616"/>
        <dbReference type="ChEBI" id="CHEBI:61977"/>
        <dbReference type="ChEBI" id="CHEBI:456216"/>
        <dbReference type="EC" id="2.7.11.1"/>
    </reaction>
</comment>
<dbReference type="OMA" id="PECGHCF"/>
<keyword evidence="22" id="KW-1185">Reference proteome</keyword>
<evidence type="ECO:0000256" key="11">
    <source>
        <dbReference type="ARBA" id="ARBA00022989"/>
    </source>
</evidence>
<feature type="domain" description="RING-type" evidence="20">
    <location>
        <begin position="319"/>
        <end position="361"/>
    </location>
</feature>
<dbReference type="GO" id="GO:0016020">
    <property type="term" value="C:membrane"/>
    <property type="evidence" value="ECO:0007669"/>
    <property type="project" value="UniProtKB-SubCell"/>
</dbReference>
<dbReference type="Pfam" id="PF13639">
    <property type="entry name" value="zf-RING_2"/>
    <property type="match status" value="1"/>
</dbReference>
<dbReference type="Pfam" id="PF14380">
    <property type="entry name" value="WAK_assoc"/>
    <property type="match status" value="1"/>
</dbReference>
<keyword evidence="4" id="KW-0808">Transferase</keyword>
<dbReference type="GO" id="GO:0030247">
    <property type="term" value="F:polysaccharide binding"/>
    <property type="evidence" value="ECO:0007669"/>
    <property type="project" value="InterPro"/>
</dbReference>